<name>A0ABP8J283_9ACTN</name>
<evidence type="ECO:0000313" key="4">
    <source>
        <dbReference type="Proteomes" id="UP001500635"/>
    </source>
</evidence>
<dbReference type="EMBL" id="BAABFR010000003">
    <property type="protein sequence ID" value="GAA4383601.1"/>
    <property type="molecule type" value="Genomic_DNA"/>
</dbReference>
<sequence length="241" mass="26774">MIDSPYTPISNPRRLVRWVSRTSKCWREDDMHIVVSREDYFAAARTVLATEGVSKLKIGTLCSALNVTSGSFYGYFGSLQGFIDEFLLDWEAAQAERIARQAETEGDDLGGIRGLGALLYALPHEAEAAIRSWAHINEAVAQVQERMDARRKAVLIERMAPIVGLERAHRLAVVAMTMVIGLQQWRRPVTVADCDLLLMEFEMLLDGEPRSPTTALVNSECNEVYVTSWAGAAGQDRGSEQ</sequence>
<gene>
    <name evidence="3" type="ORF">GCM10023147_02970</name>
</gene>
<dbReference type="Proteomes" id="UP001500635">
    <property type="component" value="Unassembled WGS sequence"/>
</dbReference>
<dbReference type="InterPro" id="IPR009057">
    <property type="entry name" value="Homeodomain-like_sf"/>
</dbReference>
<reference evidence="4" key="1">
    <citation type="journal article" date="2019" name="Int. J. Syst. Evol. Microbiol.">
        <title>The Global Catalogue of Microorganisms (GCM) 10K type strain sequencing project: providing services to taxonomists for standard genome sequencing and annotation.</title>
        <authorList>
            <consortium name="The Broad Institute Genomics Platform"/>
            <consortium name="The Broad Institute Genome Sequencing Center for Infectious Disease"/>
            <person name="Wu L."/>
            <person name="Ma J."/>
        </authorList>
    </citation>
    <scope>NUCLEOTIDE SEQUENCE [LARGE SCALE GENOMIC DNA]</scope>
    <source>
        <strain evidence="4">JCM 17688</strain>
    </source>
</reference>
<keyword evidence="1" id="KW-0238">DNA-binding</keyword>
<evidence type="ECO:0000313" key="3">
    <source>
        <dbReference type="EMBL" id="GAA4383601.1"/>
    </source>
</evidence>
<keyword evidence="4" id="KW-1185">Reference proteome</keyword>
<proteinExistence type="predicted"/>
<organism evidence="3 4">
    <name type="scientific">Tsukamurella soli</name>
    <dbReference type="NCBI Taxonomy" id="644556"/>
    <lineage>
        <taxon>Bacteria</taxon>
        <taxon>Bacillati</taxon>
        <taxon>Actinomycetota</taxon>
        <taxon>Actinomycetes</taxon>
        <taxon>Mycobacteriales</taxon>
        <taxon>Tsukamurellaceae</taxon>
        <taxon>Tsukamurella</taxon>
    </lineage>
</organism>
<evidence type="ECO:0000259" key="2">
    <source>
        <dbReference type="Pfam" id="PF00440"/>
    </source>
</evidence>
<dbReference type="Pfam" id="PF00440">
    <property type="entry name" value="TetR_N"/>
    <property type="match status" value="1"/>
</dbReference>
<dbReference type="SUPFAM" id="SSF46689">
    <property type="entry name" value="Homeodomain-like"/>
    <property type="match status" value="1"/>
</dbReference>
<dbReference type="Gene3D" id="1.10.357.10">
    <property type="entry name" value="Tetracycline Repressor, domain 2"/>
    <property type="match status" value="1"/>
</dbReference>
<comment type="caution">
    <text evidence="3">The sequence shown here is derived from an EMBL/GenBank/DDBJ whole genome shotgun (WGS) entry which is preliminary data.</text>
</comment>
<protein>
    <recommendedName>
        <fullName evidence="2">HTH tetR-type domain-containing protein</fullName>
    </recommendedName>
</protein>
<evidence type="ECO:0000256" key="1">
    <source>
        <dbReference type="ARBA" id="ARBA00023125"/>
    </source>
</evidence>
<dbReference type="InterPro" id="IPR001647">
    <property type="entry name" value="HTH_TetR"/>
</dbReference>
<feature type="domain" description="HTH tetR-type" evidence="2">
    <location>
        <begin position="42"/>
        <end position="80"/>
    </location>
</feature>
<accession>A0ABP8J283</accession>